<feature type="transmembrane region" description="Helical" evidence="1">
    <location>
        <begin position="211"/>
        <end position="236"/>
    </location>
</feature>
<protein>
    <submittedName>
        <fullName evidence="2">DUF4153 domain-containing protein</fullName>
    </submittedName>
</protein>
<organism evidence="2 3">
    <name type="scientific">Glacieibacterium arshaanense</name>
    <dbReference type="NCBI Taxonomy" id="2511025"/>
    <lineage>
        <taxon>Bacteria</taxon>
        <taxon>Pseudomonadati</taxon>
        <taxon>Pseudomonadota</taxon>
        <taxon>Alphaproteobacteria</taxon>
        <taxon>Sphingomonadales</taxon>
        <taxon>Sphingosinicellaceae</taxon>
        <taxon>Glacieibacterium</taxon>
    </lineage>
</organism>
<dbReference type="RefSeq" id="WP_135245645.1">
    <property type="nucleotide sequence ID" value="NZ_SIHO01000002.1"/>
</dbReference>
<feature type="transmembrane region" description="Helical" evidence="1">
    <location>
        <begin position="137"/>
        <end position="161"/>
    </location>
</feature>
<feature type="transmembrane region" description="Helical" evidence="1">
    <location>
        <begin position="181"/>
        <end position="199"/>
    </location>
</feature>
<proteinExistence type="predicted"/>
<dbReference type="AlphaFoldDB" id="A0A4Y9EMK2"/>
<evidence type="ECO:0000256" key="1">
    <source>
        <dbReference type="SAM" id="Phobius"/>
    </source>
</evidence>
<gene>
    <name evidence="2" type="ORF">EUV02_07580</name>
</gene>
<reference evidence="2 3" key="1">
    <citation type="submission" date="2019-02" db="EMBL/GenBank/DDBJ databases">
        <title>Polymorphobacter sp. isolated from the lake at the Tibet of China.</title>
        <authorList>
            <person name="Li A."/>
        </authorList>
    </citation>
    <scope>NUCLEOTIDE SEQUENCE [LARGE SCALE GENOMIC DNA]</scope>
    <source>
        <strain evidence="2 3">DJ1R-1</strain>
    </source>
</reference>
<keyword evidence="1" id="KW-0472">Membrane</keyword>
<feature type="transmembrane region" description="Helical" evidence="1">
    <location>
        <begin position="95"/>
        <end position="116"/>
    </location>
</feature>
<evidence type="ECO:0000313" key="2">
    <source>
        <dbReference type="EMBL" id="TFU03053.1"/>
    </source>
</evidence>
<accession>A0A4Y9EMK2</accession>
<keyword evidence="3" id="KW-1185">Reference proteome</keyword>
<feature type="transmembrane region" description="Helical" evidence="1">
    <location>
        <begin position="350"/>
        <end position="371"/>
    </location>
</feature>
<feature type="transmembrane region" description="Helical" evidence="1">
    <location>
        <begin position="12"/>
        <end position="30"/>
    </location>
</feature>
<feature type="transmembrane region" description="Helical" evidence="1">
    <location>
        <begin position="42"/>
        <end position="61"/>
    </location>
</feature>
<feature type="transmembrane region" description="Helical" evidence="1">
    <location>
        <begin position="68"/>
        <end position="89"/>
    </location>
</feature>
<dbReference type="Proteomes" id="UP000297737">
    <property type="component" value="Unassembled WGS sequence"/>
</dbReference>
<dbReference type="OrthoDB" id="7402611at2"/>
<sequence length="573" mass="61000">MPETTDAWPLRSLLLGVMGALVALAVQQLVAVAPGGPPAGNVQLALATLLAVSGVAFGFVIERTRLHWSAAFAAAAGTVIAAVVYWNGGWGYSDTWRLVCAALTVAIAAPLFQAWRDARAPGAGRFAMAYPAVHDHAWTNVLLFLAALLFVGIVWLLMFLLSALFNLIGIDALEKLLRNDQFGAVLVGGAFGGAVGLLRDRSAVISTLQRVVMTILSVLAPVLAAGLLLFLLALPFTGLAPLWQATKSTTPILLSCIIGALLLINAVIGDRPVDVSRLALLRWSAVVLALAMLPLSAIAAVSTGLRINQYGLTPDRLWALVFIAFAKAYGLGYLLALLRARSGWPVRVRIANLRLAVGLCGVALLLSTPLVNFGAISTRDQLARLANGRTPADKFDWTALRFDFGAPGEAAVKRLVTEGKTPEIRAAAAVAAKADRNARYDVQRQQVAAIGIEERLVIKPQTVPLPASLRQSVSDYAGCTKTARCVLFYEPGATRAVLVGRLWAGAERVEARLLREYAGAWNETTGFQSEPVAEIDKRNAQQAAALAAGQVEIRTVERRQVFVGGEPVGEPFE</sequence>
<name>A0A4Y9EMK2_9SPHN</name>
<feature type="transmembrane region" description="Helical" evidence="1">
    <location>
        <begin position="317"/>
        <end position="338"/>
    </location>
</feature>
<dbReference type="InterPro" id="IPR025291">
    <property type="entry name" value="DUF4153"/>
</dbReference>
<dbReference type="EMBL" id="SIHO01000002">
    <property type="protein sequence ID" value="TFU03053.1"/>
    <property type="molecule type" value="Genomic_DNA"/>
</dbReference>
<keyword evidence="1" id="KW-0812">Transmembrane</keyword>
<keyword evidence="1" id="KW-1133">Transmembrane helix</keyword>
<feature type="transmembrane region" description="Helical" evidence="1">
    <location>
        <begin position="248"/>
        <end position="268"/>
    </location>
</feature>
<comment type="caution">
    <text evidence="2">The sequence shown here is derived from an EMBL/GenBank/DDBJ whole genome shotgun (WGS) entry which is preliminary data.</text>
</comment>
<dbReference type="Pfam" id="PF13687">
    <property type="entry name" value="DUF4153"/>
    <property type="match status" value="1"/>
</dbReference>
<feature type="transmembrane region" description="Helical" evidence="1">
    <location>
        <begin position="280"/>
        <end position="305"/>
    </location>
</feature>
<evidence type="ECO:0000313" key="3">
    <source>
        <dbReference type="Proteomes" id="UP000297737"/>
    </source>
</evidence>